<comment type="caution">
    <text evidence="1">The sequence shown here is derived from an EMBL/GenBank/DDBJ whole genome shotgun (WGS) entry which is preliminary data.</text>
</comment>
<gene>
    <name evidence="1" type="ORF">AB8U03_12150</name>
</gene>
<dbReference type="Proteomes" id="UP001564657">
    <property type="component" value="Unassembled WGS sequence"/>
</dbReference>
<dbReference type="EMBL" id="JBGEWD010000011">
    <property type="protein sequence ID" value="MEY8000935.1"/>
    <property type="molecule type" value="Genomic_DNA"/>
</dbReference>
<organism evidence="1 2">
    <name type="scientific">Clostridium moutaii</name>
    <dbReference type="NCBI Taxonomy" id="3240932"/>
    <lineage>
        <taxon>Bacteria</taxon>
        <taxon>Bacillati</taxon>
        <taxon>Bacillota</taxon>
        <taxon>Clostridia</taxon>
        <taxon>Eubacteriales</taxon>
        <taxon>Clostridiaceae</taxon>
        <taxon>Clostridium</taxon>
    </lineage>
</organism>
<dbReference type="RefSeq" id="WP_369704826.1">
    <property type="nucleotide sequence ID" value="NZ_JBGEWD010000011.1"/>
</dbReference>
<name>A0ABV4BQ73_9CLOT</name>
<proteinExistence type="predicted"/>
<evidence type="ECO:0000313" key="1">
    <source>
        <dbReference type="EMBL" id="MEY8000935.1"/>
    </source>
</evidence>
<keyword evidence="2" id="KW-1185">Reference proteome</keyword>
<reference evidence="1 2" key="1">
    <citation type="submission" date="2024-08" db="EMBL/GenBank/DDBJ databases">
        <title>Clostridium lapicellarii sp. nov., and Clostridium renhuaiense sp. nov., two species isolated from the mud in a fermentation cellar used for producing sauce-flavour Chinese liquors.</title>
        <authorList>
            <person name="Yang F."/>
            <person name="Wang H."/>
            <person name="Chen L.Q."/>
            <person name="Zhou N."/>
            <person name="Lu J.J."/>
            <person name="Pu X.X."/>
            <person name="Wan B."/>
            <person name="Wang L."/>
            <person name="Liu S.J."/>
        </authorList>
    </citation>
    <scope>NUCLEOTIDE SEQUENCE [LARGE SCALE GENOMIC DNA]</scope>
    <source>
        <strain evidence="1 2">MT-5</strain>
    </source>
</reference>
<sequence length="45" mass="4735">MRRSETDIVKASGGADVKKGLGIYGSDVKNSKTAISGWLKRAGII</sequence>
<accession>A0ABV4BQ73</accession>
<evidence type="ECO:0000313" key="2">
    <source>
        <dbReference type="Proteomes" id="UP001564657"/>
    </source>
</evidence>
<protein>
    <submittedName>
        <fullName evidence="1">Uncharacterized protein</fullName>
    </submittedName>
</protein>